<protein>
    <submittedName>
        <fullName evidence="2">Uncharacterized protein</fullName>
    </submittedName>
</protein>
<gene>
    <name evidence="2" type="ORF">NQ315_002381</name>
</gene>
<dbReference type="AlphaFoldDB" id="A0AAV8VT92"/>
<evidence type="ECO:0000256" key="1">
    <source>
        <dbReference type="SAM" id="MobiDB-lite"/>
    </source>
</evidence>
<name>A0AAV8VT92_9CUCU</name>
<comment type="caution">
    <text evidence="2">The sequence shown here is derived from an EMBL/GenBank/DDBJ whole genome shotgun (WGS) entry which is preliminary data.</text>
</comment>
<sequence length="210" mass="23516">MNNIDYYKSLISDEEVIKALVKESKAREGELLKAKTRVRPNLNFFQRTVTNLVTSNERVTTTRELVRKEAERSIAKDIRRGKLKIARTKETVTEKRQITFVKAKDVTALVGTQSKVACSDSPVDKAYKEHLGKYFVRASDANSSQVKVKPKGIMFNLNFGKDKFVPVSGREQDSVSVTEDSDREVINISSESSSSTSSDSDVQILDSDSD</sequence>
<evidence type="ECO:0000313" key="3">
    <source>
        <dbReference type="Proteomes" id="UP001159042"/>
    </source>
</evidence>
<evidence type="ECO:0000313" key="2">
    <source>
        <dbReference type="EMBL" id="KAJ8917359.1"/>
    </source>
</evidence>
<proteinExistence type="predicted"/>
<dbReference type="Proteomes" id="UP001159042">
    <property type="component" value="Unassembled WGS sequence"/>
</dbReference>
<keyword evidence="3" id="KW-1185">Reference proteome</keyword>
<organism evidence="2 3">
    <name type="scientific">Exocentrus adspersus</name>
    <dbReference type="NCBI Taxonomy" id="1586481"/>
    <lineage>
        <taxon>Eukaryota</taxon>
        <taxon>Metazoa</taxon>
        <taxon>Ecdysozoa</taxon>
        <taxon>Arthropoda</taxon>
        <taxon>Hexapoda</taxon>
        <taxon>Insecta</taxon>
        <taxon>Pterygota</taxon>
        <taxon>Neoptera</taxon>
        <taxon>Endopterygota</taxon>
        <taxon>Coleoptera</taxon>
        <taxon>Polyphaga</taxon>
        <taxon>Cucujiformia</taxon>
        <taxon>Chrysomeloidea</taxon>
        <taxon>Cerambycidae</taxon>
        <taxon>Lamiinae</taxon>
        <taxon>Acanthocinini</taxon>
        <taxon>Exocentrus</taxon>
    </lineage>
</organism>
<reference evidence="2 3" key="1">
    <citation type="journal article" date="2023" name="Insect Mol. Biol.">
        <title>Genome sequencing provides insights into the evolution of gene families encoding plant cell wall-degrading enzymes in longhorned beetles.</title>
        <authorList>
            <person name="Shin N.R."/>
            <person name="Okamura Y."/>
            <person name="Kirsch R."/>
            <person name="Pauchet Y."/>
        </authorList>
    </citation>
    <scope>NUCLEOTIDE SEQUENCE [LARGE SCALE GENOMIC DNA]</scope>
    <source>
        <strain evidence="2">EAD_L_NR</strain>
    </source>
</reference>
<accession>A0AAV8VT92</accession>
<dbReference type="EMBL" id="JANEYG010000034">
    <property type="protein sequence ID" value="KAJ8917359.1"/>
    <property type="molecule type" value="Genomic_DNA"/>
</dbReference>
<feature type="compositionally biased region" description="Low complexity" evidence="1">
    <location>
        <begin position="189"/>
        <end position="201"/>
    </location>
</feature>
<feature type="region of interest" description="Disordered" evidence="1">
    <location>
        <begin position="170"/>
        <end position="210"/>
    </location>
</feature>